<evidence type="ECO:0000313" key="2">
    <source>
        <dbReference type="Proteomes" id="UP000664859"/>
    </source>
</evidence>
<proteinExistence type="predicted"/>
<name>A0A835Z060_9STRA</name>
<dbReference type="Proteomes" id="UP000664859">
    <property type="component" value="Unassembled WGS sequence"/>
</dbReference>
<accession>A0A835Z060</accession>
<gene>
    <name evidence="1" type="ORF">JKP88DRAFT_313233</name>
</gene>
<reference evidence="1" key="1">
    <citation type="submission" date="2021-02" db="EMBL/GenBank/DDBJ databases">
        <title>First Annotated Genome of the Yellow-green Alga Tribonema minus.</title>
        <authorList>
            <person name="Mahan K.M."/>
        </authorList>
    </citation>
    <scope>NUCLEOTIDE SEQUENCE</scope>
    <source>
        <strain evidence="1">UTEX B ZZ1240</strain>
    </source>
</reference>
<comment type="caution">
    <text evidence="1">The sequence shown here is derived from an EMBL/GenBank/DDBJ whole genome shotgun (WGS) entry which is preliminary data.</text>
</comment>
<protein>
    <submittedName>
        <fullName evidence="1">Uncharacterized protein</fullName>
    </submittedName>
</protein>
<evidence type="ECO:0000313" key="1">
    <source>
        <dbReference type="EMBL" id="KAG5185057.1"/>
    </source>
</evidence>
<organism evidence="1 2">
    <name type="scientific">Tribonema minus</name>
    <dbReference type="NCBI Taxonomy" id="303371"/>
    <lineage>
        <taxon>Eukaryota</taxon>
        <taxon>Sar</taxon>
        <taxon>Stramenopiles</taxon>
        <taxon>Ochrophyta</taxon>
        <taxon>PX clade</taxon>
        <taxon>Xanthophyceae</taxon>
        <taxon>Tribonematales</taxon>
        <taxon>Tribonemataceae</taxon>
        <taxon>Tribonema</taxon>
    </lineage>
</organism>
<keyword evidence="2" id="KW-1185">Reference proteome</keyword>
<sequence>MLQPSRSAEYILRKKQKESTRLRGRACLVRYIINSSINARQTLEKLGDIGMNYIGVAHVPAGSCAFAYSATLKLDRATSFNTVKKAFARAFESETAAFEVSRWKGEEHREGAWDEVHAASVPLPDSLAHTETMGETVLLRTIRWYESGAPV</sequence>
<dbReference type="EMBL" id="JAFCMP010000144">
    <property type="protein sequence ID" value="KAG5185057.1"/>
    <property type="molecule type" value="Genomic_DNA"/>
</dbReference>
<dbReference type="AlphaFoldDB" id="A0A835Z060"/>